<comment type="caution">
    <text evidence="1">The sequence shown here is derived from an EMBL/GenBank/DDBJ whole genome shotgun (WGS) entry which is preliminary data.</text>
</comment>
<reference evidence="1" key="1">
    <citation type="submission" date="2019-10" db="EMBL/GenBank/DDBJ databases">
        <authorList>
            <consortium name="DOE Joint Genome Institute"/>
            <person name="Kuo A."/>
            <person name="Miyauchi S."/>
            <person name="Kiss E."/>
            <person name="Drula E."/>
            <person name="Kohler A."/>
            <person name="Sanchez-Garcia M."/>
            <person name="Andreopoulos B."/>
            <person name="Barry K.W."/>
            <person name="Bonito G."/>
            <person name="Buee M."/>
            <person name="Carver A."/>
            <person name="Chen C."/>
            <person name="Cichocki N."/>
            <person name="Clum A."/>
            <person name="Culley D."/>
            <person name="Crous P.W."/>
            <person name="Fauchery L."/>
            <person name="Girlanda M."/>
            <person name="Hayes R."/>
            <person name="Keri Z."/>
            <person name="LaButti K."/>
            <person name="Lipzen A."/>
            <person name="Lombard V."/>
            <person name="Magnuson J."/>
            <person name="Maillard F."/>
            <person name="Morin E."/>
            <person name="Murat C."/>
            <person name="Nolan M."/>
            <person name="Ohm R."/>
            <person name="Pangilinan J."/>
            <person name="Pereira M."/>
            <person name="Perotto S."/>
            <person name="Peter M."/>
            <person name="Riley R."/>
            <person name="Sitrit Y."/>
            <person name="Stielow B."/>
            <person name="Szollosi G."/>
            <person name="Zifcakova L."/>
            <person name="Stursova M."/>
            <person name="Spatafora J.W."/>
            <person name="Tedersoo L."/>
            <person name="Vaario L.-M."/>
            <person name="Yamada A."/>
            <person name="Yan M."/>
            <person name="Wang P."/>
            <person name="Xu J."/>
            <person name="Bruns T."/>
            <person name="Baldrian P."/>
            <person name="Vilgalys R."/>
            <person name="Henrissat B."/>
            <person name="Grigoriev I.V."/>
            <person name="Hibbett D."/>
            <person name="Nagy L.G."/>
            <person name="Martin F.M."/>
        </authorList>
    </citation>
    <scope>NUCLEOTIDE SEQUENCE</scope>
    <source>
        <strain evidence="1">BED1</strain>
    </source>
</reference>
<dbReference type="EMBL" id="WHUW01000001">
    <property type="protein sequence ID" value="KAF8452833.1"/>
    <property type="molecule type" value="Genomic_DNA"/>
</dbReference>
<dbReference type="AlphaFoldDB" id="A0AAD4CAV1"/>
<name>A0AAD4CAV1_BOLED</name>
<dbReference type="Proteomes" id="UP001194468">
    <property type="component" value="Unassembled WGS sequence"/>
</dbReference>
<reference evidence="1" key="2">
    <citation type="journal article" date="2020" name="Nat. Commun.">
        <title>Large-scale genome sequencing of mycorrhizal fungi provides insights into the early evolution of symbiotic traits.</title>
        <authorList>
            <person name="Miyauchi S."/>
            <person name="Kiss E."/>
            <person name="Kuo A."/>
            <person name="Drula E."/>
            <person name="Kohler A."/>
            <person name="Sanchez-Garcia M."/>
            <person name="Morin E."/>
            <person name="Andreopoulos B."/>
            <person name="Barry K.W."/>
            <person name="Bonito G."/>
            <person name="Buee M."/>
            <person name="Carver A."/>
            <person name="Chen C."/>
            <person name="Cichocki N."/>
            <person name="Clum A."/>
            <person name="Culley D."/>
            <person name="Crous P.W."/>
            <person name="Fauchery L."/>
            <person name="Girlanda M."/>
            <person name="Hayes R.D."/>
            <person name="Keri Z."/>
            <person name="LaButti K."/>
            <person name="Lipzen A."/>
            <person name="Lombard V."/>
            <person name="Magnuson J."/>
            <person name="Maillard F."/>
            <person name="Murat C."/>
            <person name="Nolan M."/>
            <person name="Ohm R.A."/>
            <person name="Pangilinan J."/>
            <person name="Pereira M.F."/>
            <person name="Perotto S."/>
            <person name="Peter M."/>
            <person name="Pfister S."/>
            <person name="Riley R."/>
            <person name="Sitrit Y."/>
            <person name="Stielow J.B."/>
            <person name="Szollosi G."/>
            <person name="Zifcakova L."/>
            <person name="Stursova M."/>
            <person name="Spatafora J.W."/>
            <person name="Tedersoo L."/>
            <person name="Vaario L.M."/>
            <person name="Yamada A."/>
            <person name="Yan M."/>
            <person name="Wang P."/>
            <person name="Xu J."/>
            <person name="Bruns T."/>
            <person name="Baldrian P."/>
            <person name="Vilgalys R."/>
            <person name="Dunand C."/>
            <person name="Henrissat B."/>
            <person name="Grigoriev I.V."/>
            <person name="Hibbett D."/>
            <person name="Nagy L.G."/>
            <person name="Martin F.M."/>
        </authorList>
    </citation>
    <scope>NUCLEOTIDE SEQUENCE</scope>
    <source>
        <strain evidence="1">BED1</strain>
    </source>
</reference>
<evidence type="ECO:0000313" key="1">
    <source>
        <dbReference type="EMBL" id="KAF8452833.1"/>
    </source>
</evidence>
<accession>A0AAD4CAV1</accession>
<protein>
    <submittedName>
        <fullName evidence="1">Uncharacterized protein</fullName>
    </submittedName>
</protein>
<evidence type="ECO:0000313" key="2">
    <source>
        <dbReference type="Proteomes" id="UP001194468"/>
    </source>
</evidence>
<organism evidence="1 2">
    <name type="scientific">Boletus edulis BED1</name>
    <dbReference type="NCBI Taxonomy" id="1328754"/>
    <lineage>
        <taxon>Eukaryota</taxon>
        <taxon>Fungi</taxon>
        <taxon>Dikarya</taxon>
        <taxon>Basidiomycota</taxon>
        <taxon>Agaricomycotina</taxon>
        <taxon>Agaricomycetes</taxon>
        <taxon>Agaricomycetidae</taxon>
        <taxon>Boletales</taxon>
        <taxon>Boletineae</taxon>
        <taxon>Boletaceae</taxon>
        <taxon>Boletoideae</taxon>
        <taxon>Boletus</taxon>
    </lineage>
</organism>
<keyword evidence="2" id="KW-1185">Reference proteome</keyword>
<gene>
    <name evidence="1" type="ORF">L210DRAFT_970572</name>
</gene>
<proteinExistence type="predicted"/>
<sequence>MQLCGWLICPFLPFAPFCPRVAKNSGMIAGALMREMRVSGRQRDFAKRCPAPVTWAWLAGGDIRLAGRSRNPGCERRMRRVGDVAREWWEGEKAEERSSMSL</sequence>